<reference evidence="10" key="1">
    <citation type="journal article" date="2021" name="Mol. Ecol. Resour.">
        <title>Phylogenomic analyses of the genus Drosophila reveals genomic signals of climate adaptation.</title>
        <authorList>
            <person name="Li F."/>
            <person name="Rane R.V."/>
            <person name="Luria V."/>
            <person name="Xiong Z."/>
            <person name="Chen J."/>
            <person name="Li Z."/>
            <person name="Catullo R.A."/>
            <person name="Griffin P.C."/>
            <person name="Schiffer M."/>
            <person name="Pearce S."/>
            <person name="Lee S.F."/>
            <person name="McElroy K."/>
            <person name="Stocker A."/>
            <person name="Shirriffs J."/>
            <person name="Cockerell F."/>
            <person name="Coppin C."/>
            <person name="Sgro C.M."/>
            <person name="Karger A."/>
            <person name="Cain J.W."/>
            <person name="Weber J.A."/>
            <person name="Santpere G."/>
            <person name="Kirschner M.W."/>
            <person name="Hoffmann A.A."/>
            <person name="Oakeshott J.G."/>
            <person name="Zhang G."/>
        </authorList>
    </citation>
    <scope>NUCLEOTIDE SEQUENCE</scope>
    <source>
        <strain evidence="10">BGI-SZ-2011g</strain>
    </source>
</reference>
<evidence type="ECO:0000256" key="4">
    <source>
        <dbReference type="ARBA" id="ARBA00022989"/>
    </source>
</evidence>
<keyword evidence="11" id="KW-1185">Reference proteome</keyword>
<keyword evidence="2" id="KW-1003">Cell membrane</keyword>
<keyword evidence="7" id="KW-0325">Glycoprotein</keyword>
<keyword evidence="3 8" id="KW-0812">Transmembrane</keyword>
<dbReference type="GO" id="GO:0005886">
    <property type="term" value="C:plasma membrane"/>
    <property type="evidence" value="ECO:0007669"/>
    <property type="project" value="UniProtKB-SubCell"/>
</dbReference>
<evidence type="ECO:0000313" key="10">
    <source>
        <dbReference type="EMBL" id="KAH8371448.1"/>
    </source>
</evidence>
<gene>
    <name evidence="10" type="ORF">KR093_007514</name>
</gene>
<comment type="subcellular location">
    <subcellularLocation>
        <location evidence="1">Cell membrane</location>
        <topology evidence="1">Multi-pass membrane protein</topology>
    </subcellularLocation>
</comment>
<evidence type="ECO:0000256" key="3">
    <source>
        <dbReference type="ARBA" id="ARBA00022692"/>
    </source>
</evidence>
<dbReference type="InterPro" id="IPR052192">
    <property type="entry name" value="Insect_Ionotropic_Sensory_Rcpt"/>
</dbReference>
<dbReference type="PANTHER" id="PTHR42643:SF39">
    <property type="entry name" value="IONOTROPIC RECEPTOR 56A-RELATED"/>
    <property type="match status" value="1"/>
</dbReference>
<accession>A0AAD4K0R0</accession>
<evidence type="ECO:0000256" key="5">
    <source>
        <dbReference type="ARBA" id="ARBA00023136"/>
    </source>
</evidence>
<evidence type="ECO:0000256" key="8">
    <source>
        <dbReference type="SAM" id="Phobius"/>
    </source>
</evidence>
<feature type="chain" id="PRO_5042098398" description="Ionotropic receptor" evidence="9">
    <location>
        <begin position="17"/>
        <end position="578"/>
    </location>
</feature>
<evidence type="ECO:0000256" key="6">
    <source>
        <dbReference type="ARBA" id="ARBA00023170"/>
    </source>
</evidence>
<evidence type="ECO:0000256" key="7">
    <source>
        <dbReference type="ARBA" id="ARBA00023180"/>
    </source>
</evidence>
<dbReference type="EMBL" id="JAJJHW010002585">
    <property type="protein sequence ID" value="KAH8371448.1"/>
    <property type="molecule type" value="Genomic_DNA"/>
</dbReference>
<sequence>MLRILFLIMLLSISTQQNSSSSGLTHVLQQLNAELKTTLNIVINIDHLNHYINYELFKMPVVHIQPSMESFRPFRLVESFTKNSLIVVNMRETPLEAAVKNLLPYLLKELHELHIVFITEEHPNSWQEELYRYCFQEGFINTLLIHFHNGITSFYSYFPYPEMHILKLPKLEDYINRRHLLKNFHHNPFRTFVESVEPRKIQYVNRKGQTVHAGYIYNIFLEFIKRHNATLEFMPIKDSDNLVRGAISMLQMKEYDFACYPKELEWTIPSTETLYLLKDYVIVPHARPIASYLYFGRPFTWTLWLAVISTVVYGMLMLYASNGSDRSEIGLHLLNSLCHILFISQARLRAFNWQQWTIHIIMIISGFVLTNLYLAMLSSILTSGLFEPQLNTIQDLKHSPYRLLVDYYYIDYLKQAVGLPVEVKNRMTYDDSFALGAARTGLNSSFMYTVYEDRMEGILYQQHLLKVPRFRKIPESFMDGLMAFPVAPSLPYLNMLNAYLRRIFECGIFVKMKSDSWMDTIESGIYKLMRNEGIERKPFDLEFYYLAFALWAIGLVLACLIFAMEIQMWRTRIPMQMH</sequence>
<feature type="signal peptide" evidence="9">
    <location>
        <begin position="1"/>
        <end position="16"/>
    </location>
</feature>
<proteinExistence type="predicted"/>
<protein>
    <recommendedName>
        <fullName evidence="12">Ionotropic receptor</fullName>
    </recommendedName>
</protein>
<comment type="caution">
    <text evidence="10">The sequence shown here is derived from an EMBL/GenBank/DDBJ whole genome shotgun (WGS) entry which is preliminary data.</text>
</comment>
<evidence type="ECO:0000256" key="1">
    <source>
        <dbReference type="ARBA" id="ARBA00004651"/>
    </source>
</evidence>
<evidence type="ECO:0000256" key="2">
    <source>
        <dbReference type="ARBA" id="ARBA00022475"/>
    </source>
</evidence>
<evidence type="ECO:0000313" key="11">
    <source>
        <dbReference type="Proteomes" id="UP001200034"/>
    </source>
</evidence>
<keyword evidence="5 8" id="KW-0472">Membrane</keyword>
<keyword evidence="9" id="KW-0732">Signal</keyword>
<dbReference type="AlphaFoldDB" id="A0AAD4K0R0"/>
<evidence type="ECO:0000256" key="9">
    <source>
        <dbReference type="SAM" id="SignalP"/>
    </source>
</evidence>
<dbReference type="SUPFAM" id="SSF53850">
    <property type="entry name" value="Periplasmic binding protein-like II"/>
    <property type="match status" value="1"/>
</dbReference>
<feature type="transmembrane region" description="Helical" evidence="8">
    <location>
        <begin position="543"/>
        <end position="563"/>
    </location>
</feature>
<keyword evidence="4 8" id="KW-1133">Transmembrane helix</keyword>
<name>A0AAD4K0R0_9MUSC</name>
<dbReference type="Proteomes" id="UP001200034">
    <property type="component" value="Unassembled WGS sequence"/>
</dbReference>
<feature type="transmembrane region" description="Helical" evidence="8">
    <location>
        <begin position="301"/>
        <end position="319"/>
    </location>
</feature>
<feature type="transmembrane region" description="Helical" evidence="8">
    <location>
        <begin position="356"/>
        <end position="376"/>
    </location>
</feature>
<organism evidence="10 11">
    <name type="scientific">Drosophila rubida</name>
    <dbReference type="NCBI Taxonomy" id="30044"/>
    <lineage>
        <taxon>Eukaryota</taxon>
        <taxon>Metazoa</taxon>
        <taxon>Ecdysozoa</taxon>
        <taxon>Arthropoda</taxon>
        <taxon>Hexapoda</taxon>
        <taxon>Insecta</taxon>
        <taxon>Pterygota</taxon>
        <taxon>Neoptera</taxon>
        <taxon>Endopterygota</taxon>
        <taxon>Diptera</taxon>
        <taxon>Brachycera</taxon>
        <taxon>Muscomorpha</taxon>
        <taxon>Ephydroidea</taxon>
        <taxon>Drosophilidae</taxon>
        <taxon>Drosophila</taxon>
    </lineage>
</organism>
<evidence type="ECO:0008006" key="12">
    <source>
        <dbReference type="Google" id="ProtNLM"/>
    </source>
</evidence>
<keyword evidence="6" id="KW-0675">Receptor</keyword>
<dbReference type="PANTHER" id="PTHR42643">
    <property type="entry name" value="IONOTROPIC RECEPTOR 20A-RELATED"/>
    <property type="match status" value="1"/>
</dbReference>